<gene>
    <name evidence="2" type="ORF">BDZ90DRAFT_281525</name>
</gene>
<dbReference type="SUPFAM" id="SSF53474">
    <property type="entry name" value="alpha/beta-Hydrolases"/>
    <property type="match status" value="1"/>
</dbReference>
<keyword evidence="2" id="KW-0378">Hydrolase</keyword>
<dbReference type="RefSeq" id="XP_025359913.1">
    <property type="nucleotide sequence ID" value="XM_025509368.1"/>
</dbReference>
<feature type="domain" description="Alpha/beta hydrolase fold-3" evidence="1">
    <location>
        <begin position="85"/>
        <end position="193"/>
    </location>
</feature>
<accession>A0A316ULP4</accession>
<dbReference type="AlphaFoldDB" id="A0A316ULP4"/>
<evidence type="ECO:0000313" key="3">
    <source>
        <dbReference type="Proteomes" id="UP000245884"/>
    </source>
</evidence>
<organism evidence="2 3">
    <name type="scientific">Jaminaea rosea</name>
    <dbReference type="NCBI Taxonomy" id="1569628"/>
    <lineage>
        <taxon>Eukaryota</taxon>
        <taxon>Fungi</taxon>
        <taxon>Dikarya</taxon>
        <taxon>Basidiomycota</taxon>
        <taxon>Ustilaginomycotina</taxon>
        <taxon>Exobasidiomycetes</taxon>
        <taxon>Microstromatales</taxon>
        <taxon>Microstromatales incertae sedis</taxon>
        <taxon>Jaminaea</taxon>
    </lineage>
</organism>
<reference evidence="2 3" key="1">
    <citation type="journal article" date="2018" name="Mol. Biol. Evol.">
        <title>Broad Genomic Sampling Reveals a Smut Pathogenic Ancestry of the Fungal Clade Ustilaginomycotina.</title>
        <authorList>
            <person name="Kijpornyongpan T."/>
            <person name="Mondo S.J."/>
            <person name="Barry K."/>
            <person name="Sandor L."/>
            <person name="Lee J."/>
            <person name="Lipzen A."/>
            <person name="Pangilinan J."/>
            <person name="LaButti K."/>
            <person name="Hainaut M."/>
            <person name="Henrissat B."/>
            <person name="Grigoriev I.V."/>
            <person name="Spatafora J.W."/>
            <person name="Aime M.C."/>
        </authorList>
    </citation>
    <scope>NUCLEOTIDE SEQUENCE [LARGE SCALE GENOMIC DNA]</scope>
    <source>
        <strain evidence="2 3">MCA 5214</strain>
    </source>
</reference>
<evidence type="ECO:0000313" key="2">
    <source>
        <dbReference type="EMBL" id="PWN25301.1"/>
    </source>
</evidence>
<evidence type="ECO:0000259" key="1">
    <source>
        <dbReference type="Pfam" id="PF07859"/>
    </source>
</evidence>
<proteinExistence type="predicted"/>
<dbReference type="PANTHER" id="PTHR23024:SF24">
    <property type="entry name" value="ALPHA_BETA HYDROLASE FOLD-3 DOMAIN-CONTAINING PROTEIN"/>
    <property type="match status" value="1"/>
</dbReference>
<dbReference type="Proteomes" id="UP000245884">
    <property type="component" value="Unassembled WGS sequence"/>
</dbReference>
<keyword evidence="3" id="KW-1185">Reference proteome</keyword>
<dbReference type="InterPro" id="IPR050466">
    <property type="entry name" value="Carboxylest/Gibb_receptor"/>
</dbReference>
<dbReference type="GeneID" id="37031191"/>
<protein>
    <submittedName>
        <fullName evidence="2">Alpha/beta-hydrolase</fullName>
    </submittedName>
</protein>
<dbReference type="GO" id="GO:0016787">
    <property type="term" value="F:hydrolase activity"/>
    <property type="evidence" value="ECO:0007669"/>
    <property type="project" value="UniProtKB-KW"/>
</dbReference>
<dbReference type="STRING" id="1569628.A0A316ULP4"/>
<dbReference type="OrthoDB" id="408631at2759"/>
<name>A0A316ULP4_9BASI</name>
<dbReference type="EMBL" id="KZ819676">
    <property type="protein sequence ID" value="PWN25301.1"/>
    <property type="molecule type" value="Genomic_DNA"/>
</dbReference>
<sequence length="411" mass="45028">MPSYQSARQVSLWSLTWSQIICLIFLRLPRIVPRLLLRYTTSTSPPFPQVIHLPSREPGRTIYCWLFLPPRDSIPVDGRTPLHIDFHGGGFVTGQLAEQAPFCSLISRRLGAVVLTVDYRLGPLSKYPAAIHDAEDVARACIDEQWEGYAALRLAVDGSLAAGGRTPLDLDATRLSLSGFSSGGNLALNLLVSPPNWPSPVSETRHPYDIPDLLFYPSLDLRMLISERPLPLGMKRSSGLLRWLGSVMGDAYLERWQSGEIRASPGLAGLGSGPMRRASAEHLVNVITEGSGQGRDDDVEAGQASANSFPHTSQNMLHPLSHSLLVLPSQDSLAHQSSIWLQALDAAGRLTTSGDSSTLGVTPLHVSGAPHGWTQFPDFSLSSEQRRQKYDVLEQSIVFVERVWRQRSASS</sequence>
<dbReference type="InterPro" id="IPR029058">
    <property type="entry name" value="AB_hydrolase_fold"/>
</dbReference>
<dbReference type="Pfam" id="PF07859">
    <property type="entry name" value="Abhydrolase_3"/>
    <property type="match status" value="1"/>
</dbReference>
<dbReference type="PANTHER" id="PTHR23024">
    <property type="entry name" value="ARYLACETAMIDE DEACETYLASE"/>
    <property type="match status" value="1"/>
</dbReference>
<dbReference type="Gene3D" id="3.40.50.1820">
    <property type="entry name" value="alpha/beta hydrolase"/>
    <property type="match status" value="1"/>
</dbReference>
<dbReference type="InterPro" id="IPR013094">
    <property type="entry name" value="AB_hydrolase_3"/>
</dbReference>